<keyword evidence="2" id="KW-0520">NAD</keyword>
<proteinExistence type="predicted"/>
<feature type="domain" description="Mannitol dehydrogenase N-terminal" evidence="3">
    <location>
        <begin position="4"/>
        <end position="224"/>
    </location>
</feature>
<dbReference type="PANTHER" id="PTHR43362">
    <property type="entry name" value="MANNITOL DEHYDROGENASE DSF1-RELATED"/>
    <property type="match status" value="1"/>
</dbReference>
<dbReference type="GO" id="GO:0050086">
    <property type="term" value="F:mannitol 2-dehydrogenase activity"/>
    <property type="evidence" value="ECO:0007669"/>
    <property type="project" value="UniProtKB-EC"/>
</dbReference>
<dbReference type="InterPro" id="IPR023027">
    <property type="entry name" value="Mannitol_DH_CS"/>
</dbReference>
<dbReference type="Gene3D" id="1.10.1040.10">
    <property type="entry name" value="N-(1-d-carboxylethyl)-l-norvaline Dehydrogenase, domain 2"/>
    <property type="match status" value="1"/>
</dbReference>
<dbReference type="Pfam" id="PF01232">
    <property type="entry name" value="Mannitol_dh"/>
    <property type="match status" value="1"/>
</dbReference>
<dbReference type="Proteomes" id="UP000050786">
    <property type="component" value="Unassembled WGS sequence"/>
</dbReference>
<dbReference type="EC" id="1.1.1.67" evidence="5"/>
<dbReference type="SUPFAM" id="SSF48179">
    <property type="entry name" value="6-phosphogluconate dehydrogenase C-terminal domain-like"/>
    <property type="match status" value="1"/>
</dbReference>
<dbReference type="GO" id="GO:0019594">
    <property type="term" value="P:mannitol metabolic process"/>
    <property type="evidence" value="ECO:0007669"/>
    <property type="project" value="InterPro"/>
</dbReference>
<gene>
    <name evidence="5" type="primary">mtlK_2</name>
    <name evidence="5" type="ORF">RUM4293_03651</name>
</gene>
<evidence type="ECO:0000313" key="6">
    <source>
        <dbReference type="Proteomes" id="UP000050786"/>
    </source>
</evidence>
<evidence type="ECO:0000256" key="1">
    <source>
        <dbReference type="ARBA" id="ARBA00023002"/>
    </source>
</evidence>
<dbReference type="InterPro" id="IPR013118">
    <property type="entry name" value="Mannitol_DH_C"/>
</dbReference>
<sequence length="398" mass="42904">MGTILHFGLGNFARAHLLDYTDQAGGWDVVGVSLRSSSVRDGLARQGFEYDLCVQGQGVRRIKALRDVLVAPNDRAEIIDVMADAEIISATVTEKGYHLDAAGKLNLQDPAIAADLAGQGPTTLIGFLAFGLAERRKPVTVLSCDNRMENGKTLETAVAVFSEAAGLDLNLDAVHFPNAMVDRITPATTDAVRAISGDPMAVPTEAFSEWVIEDNFAGPHPDWPGVQLVDDVAPHEMRKLRMLNGAHSLLAYAGLERGLTYVHEAVRDPVLRPLVSELMKDAGATLPAALQAQAPDYADALLRRFENPELAHRLDQIAMDGSQKLPYRFVPTLRETGSKAVIVGMRAWISYCMSETAKGRALNDPCAMEIASAVKQPDPVVPLLGLVGAEDLAPLIRK</sequence>
<dbReference type="PANTHER" id="PTHR43362:SF1">
    <property type="entry name" value="MANNITOL DEHYDROGENASE 2-RELATED"/>
    <property type="match status" value="1"/>
</dbReference>
<evidence type="ECO:0000256" key="2">
    <source>
        <dbReference type="ARBA" id="ARBA00023027"/>
    </source>
</evidence>
<dbReference type="Pfam" id="PF08125">
    <property type="entry name" value="Mannitol_dh_C"/>
    <property type="match status" value="1"/>
</dbReference>
<dbReference type="InterPro" id="IPR036291">
    <property type="entry name" value="NAD(P)-bd_dom_sf"/>
</dbReference>
<reference evidence="6" key="1">
    <citation type="submission" date="2015-09" db="EMBL/GenBank/DDBJ databases">
        <authorList>
            <person name="Rodrigo-Torres L."/>
            <person name="Arahal D.R."/>
        </authorList>
    </citation>
    <scope>NUCLEOTIDE SEQUENCE [LARGE SCALE GENOMIC DNA]</scope>
    <source>
        <strain evidence="6">CECT 4293</strain>
    </source>
</reference>
<dbReference type="PRINTS" id="PR00084">
    <property type="entry name" value="MTLDHDRGNASE"/>
</dbReference>
<evidence type="ECO:0000259" key="4">
    <source>
        <dbReference type="Pfam" id="PF08125"/>
    </source>
</evidence>
<dbReference type="Gene3D" id="3.40.50.720">
    <property type="entry name" value="NAD(P)-binding Rossmann-like Domain"/>
    <property type="match status" value="1"/>
</dbReference>
<dbReference type="InterPro" id="IPR008927">
    <property type="entry name" value="6-PGluconate_DH-like_C_sf"/>
</dbReference>
<evidence type="ECO:0000259" key="3">
    <source>
        <dbReference type="Pfam" id="PF01232"/>
    </source>
</evidence>
<dbReference type="RefSeq" id="WP_058274701.1">
    <property type="nucleotide sequence ID" value="NZ_CYPS01000057.1"/>
</dbReference>
<dbReference type="AlphaFoldDB" id="A0A0P1E973"/>
<protein>
    <submittedName>
        <fullName evidence="5">Mannitol 2-dehydrogenase</fullName>
        <ecNumber evidence="5">1.1.1.67</ecNumber>
    </submittedName>
</protein>
<keyword evidence="1 5" id="KW-0560">Oxidoreductase</keyword>
<accession>A0A0P1E973</accession>
<dbReference type="InterPro" id="IPR013328">
    <property type="entry name" value="6PGD_dom2"/>
</dbReference>
<dbReference type="PROSITE" id="PS00974">
    <property type="entry name" value="MANNITOL_DHGENASE"/>
    <property type="match status" value="1"/>
</dbReference>
<dbReference type="EMBL" id="CYPS01000057">
    <property type="protein sequence ID" value="CUH44745.1"/>
    <property type="molecule type" value="Genomic_DNA"/>
</dbReference>
<dbReference type="SUPFAM" id="SSF51735">
    <property type="entry name" value="NAD(P)-binding Rossmann-fold domains"/>
    <property type="match status" value="1"/>
</dbReference>
<dbReference type="InterPro" id="IPR013131">
    <property type="entry name" value="Mannitol_DH_N"/>
</dbReference>
<feature type="domain" description="Mannitol dehydrogenase C-terminal" evidence="4">
    <location>
        <begin position="231"/>
        <end position="373"/>
    </location>
</feature>
<evidence type="ECO:0000313" key="5">
    <source>
        <dbReference type="EMBL" id="CUH44745.1"/>
    </source>
</evidence>
<dbReference type="InterPro" id="IPR000669">
    <property type="entry name" value="Mannitol_DH"/>
</dbReference>
<organism evidence="5 6">
    <name type="scientific">Ruegeria atlantica</name>
    <dbReference type="NCBI Taxonomy" id="81569"/>
    <lineage>
        <taxon>Bacteria</taxon>
        <taxon>Pseudomonadati</taxon>
        <taxon>Pseudomonadota</taxon>
        <taxon>Alphaproteobacteria</taxon>
        <taxon>Rhodobacterales</taxon>
        <taxon>Roseobacteraceae</taxon>
        <taxon>Ruegeria</taxon>
    </lineage>
</organism>
<keyword evidence="6" id="KW-1185">Reference proteome</keyword>
<name>A0A0P1E973_9RHOB</name>
<dbReference type="InterPro" id="IPR050988">
    <property type="entry name" value="Mannitol_DH/Oxidoreductase"/>
</dbReference>